<evidence type="ECO:0000313" key="1">
    <source>
        <dbReference type="EMBL" id="GMF57850.1"/>
    </source>
</evidence>
<dbReference type="AlphaFoldDB" id="A0A9W7D8P4"/>
<evidence type="ECO:0000313" key="2">
    <source>
        <dbReference type="Proteomes" id="UP001165121"/>
    </source>
</evidence>
<proteinExistence type="predicted"/>
<gene>
    <name evidence="1" type="ORF">Pfra01_002478600</name>
</gene>
<comment type="caution">
    <text evidence="1">The sequence shown here is derived from an EMBL/GenBank/DDBJ whole genome shotgun (WGS) entry which is preliminary data.</text>
</comment>
<reference evidence="1" key="1">
    <citation type="submission" date="2023-04" db="EMBL/GenBank/DDBJ databases">
        <title>Phytophthora fragariaefolia NBRC 109709.</title>
        <authorList>
            <person name="Ichikawa N."/>
            <person name="Sato H."/>
            <person name="Tonouchi N."/>
        </authorList>
    </citation>
    <scope>NUCLEOTIDE SEQUENCE</scope>
    <source>
        <strain evidence="1">NBRC 109709</strain>
    </source>
</reference>
<accession>A0A9W7D8P4</accession>
<organism evidence="1 2">
    <name type="scientific">Phytophthora fragariaefolia</name>
    <dbReference type="NCBI Taxonomy" id="1490495"/>
    <lineage>
        <taxon>Eukaryota</taxon>
        <taxon>Sar</taxon>
        <taxon>Stramenopiles</taxon>
        <taxon>Oomycota</taxon>
        <taxon>Peronosporomycetes</taxon>
        <taxon>Peronosporales</taxon>
        <taxon>Peronosporaceae</taxon>
        <taxon>Phytophthora</taxon>
    </lineage>
</organism>
<dbReference type="Proteomes" id="UP001165121">
    <property type="component" value="Unassembled WGS sequence"/>
</dbReference>
<keyword evidence="2" id="KW-1185">Reference proteome</keyword>
<dbReference type="OrthoDB" id="123164at2759"/>
<dbReference type="EMBL" id="BSXT01004428">
    <property type="protein sequence ID" value="GMF57850.1"/>
    <property type="molecule type" value="Genomic_DNA"/>
</dbReference>
<protein>
    <submittedName>
        <fullName evidence="1">Unnamed protein product</fullName>
    </submittedName>
</protein>
<sequence>MFHEFCGGGDALVTAFVSRGDEVVSVIPVDLHALGPSHTPLVALAEVQTGASVQGQQQRETCRESEEDDDEIASLAELASVAATPPSLDDLLACIMGVLDRLEDREPWSQVFDPDTLPLPFPRAKRPRLAAAWKAFWTHHARAVWERAFWGPLASLSDQRRHSARKARQASARRKFEALMLRVHEALGAKFFVRLDRQRKPHRGWWYVEPAVDLLLVAQRLGLAACLNYIEAQAFERFPTISGDFGHDIRTNNGKSKSMWSTTHAMEPVLRDICASKGPKKRSQSKSKQ</sequence>
<name>A0A9W7D8P4_9STRA</name>